<proteinExistence type="predicted"/>
<dbReference type="SUPFAM" id="SSF58050">
    <property type="entry name" value="N-terminal coiled coil domain from apc"/>
    <property type="match status" value="1"/>
</dbReference>
<accession>A0AAD8YLH5</accession>
<dbReference type="EMBL" id="JATAAI010000001">
    <property type="protein sequence ID" value="KAK1748824.1"/>
    <property type="molecule type" value="Genomic_DNA"/>
</dbReference>
<evidence type="ECO:0000313" key="3">
    <source>
        <dbReference type="Proteomes" id="UP001224775"/>
    </source>
</evidence>
<dbReference type="Proteomes" id="UP001224775">
    <property type="component" value="Unassembled WGS sequence"/>
</dbReference>
<dbReference type="InterPro" id="IPR036149">
    <property type="entry name" value="APC_N_sf"/>
</dbReference>
<gene>
    <name evidence="2" type="ORF">QTG54_000763</name>
</gene>
<feature type="coiled-coil region" evidence="1">
    <location>
        <begin position="1"/>
        <end position="28"/>
    </location>
</feature>
<evidence type="ECO:0000256" key="1">
    <source>
        <dbReference type="SAM" id="Coils"/>
    </source>
</evidence>
<sequence>MRALLEEVERLRKENALLKRSCGDLLNNFNELSNRLFDVDETLKKVAKVFPSEDEMESLEWLLKK</sequence>
<dbReference type="AlphaFoldDB" id="A0AAD8YLH5"/>
<comment type="caution">
    <text evidence="2">The sequence shown here is derived from an EMBL/GenBank/DDBJ whole genome shotgun (WGS) entry which is preliminary data.</text>
</comment>
<name>A0AAD8YLH5_9STRA</name>
<protein>
    <submittedName>
        <fullName evidence="2">Uncharacterized protein</fullName>
    </submittedName>
</protein>
<evidence type="ECO:0000313" key="2">
    <source>
        <dbReference type="EMBL" id="KAK1748824.1"/>
    </source>
</evidence>
<keyword evidence="1" id="KW-0175">Coiled coil</keyword>
<keyword evidence="3" id="KW-1185">Reference proteome</keyword>
<organism evidence="2 3">
    <name type="scientific">Skeletonema marinoi</name>
    <dbReference type="NCBI Taxonomy" id="267567"/>
    <lineage>
        <taxon>Eukaryota</taxon>
        <taxon>Sar</taxon>
        <taxon>Stramenopiles</taxon>
        <taxon>Ochrophyta</taxon>
        <taxon>Bacillariophyta</taxon>
        <taxon>Coscinodiscophyceae</taxon>
        <taxon>Thalassiosirophycidae</taxon>
        <taxon>Thalassiosirales</taxon>
        <taxon>Skeletonemataceae</taxon>
        <taxon>Skeletonema</taxon>
        <taxon>Skeletonema marinoi-dohrnii complex</taxon>
    </lineage>
</organism>
<reference evidence="2" key="1">
    <citation type="submission" date="2023-06" db="EMBL/GenBank/DDBJ databases">
        <title>Survivors Of The Sea: Transcriptome response of Skeletonema marinoi to long-term dormancy.</title>
        <authorList>
            <person name="Pinder M.I.M."/>
            <person name="Kourtchenko O."/>
            <person name="Robertson E.K."/>
            <person name="Larsson T."/>
            <person name="Maumus F."/>
            <person name="Osuna-Cruz C.M."/>
            <person name="Vancaester E."/>
            <person name="Stenow R."/>
            <person name="Vandepoele K."/>
            <person name="Ploug H."/>
            <person name="Bruchert V."/>
            <person name="Godhe A."/>
            <person name="Topel M."/>
        </authorList>
    </citation>
    <scope>NUCLEOTIDE SEQUENCE</scope>
    <source>
        <strain evidence="2">R05AC</strain>
    </source>
</reference>